<dbReference type="AlphaFoldDB" id="A0A2I4AUF7"/>
<protein>
    <submittedName>
        <fullName evidence="4">Ciliary microtubule inner protein 2B</fullName>
    </submittedName>
</protein>
<dbReference type="GeneID" id="106514407"/>
<dbReference type="OrthoDB" id="2019884at2759"/>
<name>A0A2I4AUF7_AUSLI</name>
<proteinExistence type="predicted"/>
<dbReference type="KEGG" id="alim:106514407"/>
<dbReference type="Proteomes" id="UP000192220">
    <property type="component" value="Unplaced"/>
</dbReference>
<feature type="non-terminal residue" evidence="4">
    <location>
        <position position="1"/>
    </location>
</feature>
<dbReference type="InParanoid" id="A0A2I4AUF7"/>
<keyword evidence="3" id="KW-1185">Reference proteome</keyword>
<evidence type="ECO:0000256" key="2">
    <source>
        <dbReference type="SAM" id="Phobius"/>
    </source>
</evidence>
<dbReference type="PANTHER" id="PTHR22146">
    <property type="entry name" value="CAT EYE SYNDROME CRITICAL REGION PROTEIN 6"/>
    <property type="match status" value="1"/>
</dbReference>
<dbReference type="STRING" id="52670.A0A2I4AUF7"/>
<keyword evidence="2" id="KW-0812">Transmembrane</keyword>
<accession>A0A2I4AUF7</accession>
<evidence type="ECO:0000313" key="4">
    <source>
        <dbReference type="RefSeq" id="XP_013859116.1"/>
    </source>
</evidence>
<organism evidence="3 4">
    <name type="scientific">Austrofundulus limnaeus</name>
    <name type="common">Annual killifish</name>
    <dbReference type="NCBI Taxonomy" id="52670"/>
    <lineage>
        <taxon>Eukaryota</taxon>
        <taxon>Metazoa</taxon>
        <taxon>Chordata</taxon>
        <taxon>Craniata</taxon>
        <taxon>Vertebrata</taxon>
        <taxon>Euteleostomi</taxon>
        <taxon>Actinopterygii</taxon>
        <taxon>Neopterygii</taxon>
        <taxon>Teleostei</taxon>
        <taxon>Neoteleostei</taxon>
        <taxon>Acanthomorphata</taxon>
        <taxon>Ovalentaria</taxon>
        <taxon>Atherinomorphae</taxon>
        <taxon>Cyprinodontiformes</taxon>
        <taxon>Rivulidae</taxon>
        <taxon>Austrofundulus</taxon>
    </lineage>
</organism>
<evidence type="ECO:0000313" key="3">
    <source>
        <dbReference type="Proteomes" id="UP000192220"/>
    </source>
</evidence>
<keyword evidence="2" id="KW-1133">Transmembrane helix</keyword>
<dbReference type="PANTHER" id="PTHR22146:SF8">
    <property type="entry name" value="PROTEIN FAM166B"/>
    <property type="match status" value="1"/>
</dbReference>
<evidence type="ECO:0000256" key="1">
    <source>
        <dbReference type="SAM" id="MobiDB-lite"/>
    </source>
</evidence>
<dbReference type="FunCoup" id="A0A2I4AUF7">
    <property type="interactions" value="774"/>
</dbReference>
<sequence length="195" mass="22261">RSRRRVPLLTGARYRLSWHKHVWRYTGHCSQLKFHFAKSYGKLTGELLIETHSDHLQVLSAESNTSHPPIGGKDLNRIIPGYMVYIYIVYIFIIPRHLLAQRPEPPLRAISGTLPSYKSLNPFIPPGKPYQMEDEHPQKYFISGFTGHVPNSRFLFGKGYPAIANKALIEYGKQQRSQKTKGEKQTGKAPSGSLY</sequence>
<dbReference type="RefSeq" id="XP_013859116.1">
    <property type="nucleotide sequence ID" value="XM_014003662.1"/>
</dbReference>
<feature type="transmembrane region" description="Helical" evidence="2">
    <location>
        <begin position="82"/>
        <end position="99"/>
    </location>
</feature>
<keyword evidence="2" id="KW-0472">Membrane</keyword>
<dbReference type="CTD" id="730112"/>
<gene>
    <name evidence="4" type="primary">cimip2b</name>
</gene>
<reference evidence="4" key="1">
    <citation type="submission" date="2025-08" db="UniProtKB">
        <authorList>
            <consortium name="RefSeq"/>
        </authorList>
    </citation>
    <scope>IDENTIFICATION</scope>
    <source>
        <strain evidence="4">Quisiro</strain>
        <tissue evidence="4">Liver</tissue>
    </source>
</reference>
<feature type="region of interest" description="Disordered" evidence="1">
    <location>
        <begin position="174"/>
        <end position="195"/>
    </location>
</feature>